<dbReference type="SUPFAM" id="SSF55961">
    <property type="entry name" value="Bet v1-like"/>
    <property type="match status" value="1"/>
</dbReference>
<evidence type="ECO:0000313" key="2">
    <source>
        <dbReference type="Proteomes" id="UP000261811"/>
    </source>
</evidence>
<name>A0A372JPV2_9ACTN</name>
<protein>
    <recommendedName>
        <fullName evidence="3">SRPBCC family protein</fullName>
    </recommendedName>
</protein>
<dbReference type="AlphaFoldDB" id="A0A372JPV2"/>
<evidence type="ECO:0000313" key="1">
    <source>
        <dbReference type="EMBL" id="RFU41846.1"/>
    </source>
</evidence>
<evidence type="ECO:0008006" key="3">
    <source>
        <dbReference type="Google" id="ProtNLM"/>
    </source>
</evidence>
<accession>A0A372JPV2</accession>
<keyword evidence="2" id="KW-1185">Reference proteome</keyword>
<dbReference type="OrthoDB" id="3695461at2"/>
<sequence>MSGDNGWPTAELDDVRRLRVMAASILGARVDERVLPRTLDEVWAVMGDLEGGFGRFQPDMRDVRVVRAGQGRVVALARSRFGMRARLEGTLRPGWCWLQSRFLIIGMAAAPEPGGGTRVAVTGGVRVPVRAAIVPLGVRRELDRTLTRLESLL</sequence>
<dbReference type="RefSeq" id="WP_117357150.1">
    <property type="nucleotide sequence ID" value="NZ_QURH01000182.1"/>
</dbReference>
<reference evidence="1 2" key="1">
    <citation type="submission" date="2018-08" db="EMBL/GenBank/DDBJ databases">
        <title>Actinomadura jelena sp. nov., a novel Actinomycete isolated from soil in Chad.</title>
        <authorList>
            <person name="Shi L."/>
        </authorList>
    </citation>
    <scope>NUCLEOTIDE SEQUENCE [LARGE SCALE GENOMIC DNA]</scope>
    <source>
        <strain evidence="1 2">NEAU-G17</strain>
    </source>
</reference>
<comment type="caution">
    <text evidence="1">The sequence shown here is derived from an EMBL/GenBank/DDBJ whole genome shotgun (WGS) entry which is preliminary data.</text>
</comment>
<organism evidence="1 2">
    <name type="scientific">Actinomadura logoneensis</name>
    <dbReference type="NCBI Taxonomy" id="2293572"/>
    <lineage>
        <taxon>Bacteria</taxon>
        <taxon>Bacillati</taxon>
        <taxon>Actinomycetota</taxon>
        <taxon>Actinomycetes</taxon>
        <taxon>Streptosporangiales</taxon>
        <taxon>Thermomonosporaceae</taxon>
        <taxon>Actinomadura</taxon>
    </lineage>
</organism>
<dbReference type="EMBL" id="QURH01000182">
    <property type="protein sequence ID" value="RFU41846.1"/>
    <property type="molecule type" value="Genomic_DNA"/>
</dbReference>
<dbReference type="Proteomes" id="UP000261811">
    <property type="component" value="Unassembled WGS sequence"/>
</dbReference>
<gene>
    <name evidence="1" type="ORF">DZF91_09710</name>
</gene>
<proteinExistence type="predicted"/>